<dbReference type="PROSITE" id="PS50089">
    <property type="entry name" value="ZF_RING_2"/>
    <property type="match status" value="1"/>
</dbReference>
<dbReference type="InterPro" id="IPR052443">
    <property type="entry name" value="E3_ubiq-ligase_RNF220-like"/>
</dbReference>
<dbReference type="GO" id="GO:0061630">
    <property type="term" value="F:ubiquitin protein ligase activity"/>
    <property type="evidence" value="ECO:0007669"/>
    <property type="project" value="TreeGrafter"/>
</dbReference>
<dbReference type="PANTHER" id="PTHR13459">
    <property type="entry name" value="E3 UBIQUITIN-PROTEIN LIGASE RNF220 ISOFORM X1"/>
    <property type="match status" value="1"/>
</dbReference>
<dbReference type="Proteomes" id="UP000242146">
    <property type="component" value="Unassembled WGS sequence"/>
</dbReference>
<dbReference type="STRING" id="101127.A0A1X2GL74"/>
<evidence type="ECO:0000256" key="1">
    <source>
        <dbReference type="PROSITE-ProRule" id="PRU00175"/>
    </source>
</evidence>
<proteinExistence type="predicted"/>
<keyword evidence="1" id="KW-0863">Zinc-finger</keyword>
<name>A0A1X2GL74_9FUNG</name>
<keyword evidence="4" id="KW-1185">Reference proteome</keyword>
<keyword evidence="1" id="KW-0479">Metal-binding</keyword>
<comment type="caution">
    <text evidence="3">The sequence shown here is derived from an EMBL/GenBank/DDBJ whole genome shotgun (WGS) entry which is preliminary data.</text>
</comment>
<dbReference type="InterPro" id="IPR013083">
    <property type="entry name" value="Znf_RING/FYVE/PHD"/>
</dbReference>
<dbReference type="GO" id="GO:0016567">
    <property type="term" value="P:protein ubiquitination"/>
    <property type="evidence" value="ECO:0007669"/>
    <property type="project" value="TreeGrafter"/>
</dbReference>
<dbReference type="Pfam" id="PF15926">
    <property type="entry name" value="RNF220"/>
    <property type="match status" value="1"/>
</dbReference>
<reference evidence="3 4" key="1">
    <citation type="submission" date="2016-07" db="EMBL/GenBank/DDBJ databases">
        <title>Pervasive Adenine N6-methylation of Active Genes in Fungi.</title>
        <authorList>
            <consortium name="DOE Joint Genome Institute"/>
            <person name="Mondo S.J."/>
            <person name="Dannebaum R.O."/>
            <person name="Kuo R.C."/>
            <person name="Labutti K."/>
            <person name="Haridas S."/>
            <person name="Kuo A."/>
            <person name="Salamov A."/>
            <person name="Ahrendt S.R."/>
            <person name="Lipzen A."/>
            <person name="Sullivan W."/>
            <person name="Andreopoulos W.B."/>
            <person name="Clum A."/>
            <person name="Lindquist E."/>
            <person name="Daum C."/>
            <person name="Ramamoorthy G.K."/>
            <person name="Gryganskyi A."/>
            <person name="Culley D."/>
            <person name="Magnuson J.K."/>
            <person name="James T.Y."/>
            <person name="O'Malley M.A."/>
            <person name="Stajich J.E."/>
            <person name="Spatafora J.W."/>
            <person name="Visel A."/>
            <person name="Grigoriev I.V."/>
        </authorList>
    </citation>
    <scope>NUCLEOTIDE SEQUENCE [LARGE SCALE GENOMIC DNA]</scope>
    <source>
        <strain evidence="3 4">NRRL 3301</strain>
    </source>
</reference>
<dbReference type="Gene3D" id="3.30.40.10">
    <property type="entry name" value="Zinc/RING finger domain, C3HC4 (zinc finger)"/>
    <property type="match status" value="1"/>
</dbReference>
<dbReference type="Pfam" id="PF13923">
    <property type="entry name" value="zf-C3HC4_2"/>
    <property type="match status" value="1"/>
</dbReference>
<dbReference type="GO" id="GO:0008270">
    <property type="term" value="F:zinc ion binding"/>
    <property type="evidence" value="ECO:0007669"/>
    <property type="project" value="UniProtKB-KW"/>
</dbReference>
<accession>A0A1X2GL74</accession>
<dbReference type="PANTHER" id="PTHR13459:SF1">
    <property type="entry name" value="E3 UBIQUITIN-PROTEIN LIGASE RNF220 ISOFORM X1"/>
    <property type="match status" value="1"/>
</dbReference>
<dbReference type="AlphaFoldDB" id="A0A1X2GL74"/>
<sequence length="276" mass="30948">MQQNNGKRPRTVYEERLEVLQNNARQRTNVMKQLSNPQENPSSTLDQGIERGVCQASNLFSQPRDQTCFICNQVLFGDSETINLHIDRCLASMGDEPSPAEPPALHTPQQVDSWDEYEWAGQVRVRASAMMEGGYKGAGFATARKEEDVEEDLDIEDDDNQYGHGQFTEADLIVDDTDDDLAVDDDDLPSTSASSFPPSGNLVVDALKSRVHQLEMATKSVPRCLICLEPYTKPVTSVICWHVHCEKCWLQTLGSKKLCPQCQKITTPGDLRRIYL</sequence>
<organism evidence="3 4">
    <name type="scientific">Hesseltinella vesiculosa</name>
    <dbReference type="NCBI Taxonomy" id="101127"/>
    <lineage>
        <taxon>Eukaryota</taxon>
        <taxon>Fungi</taxon>
        <taxon>Fungi incertae sedis</taxon>
        <taxon>Mucoromycota</taxon>
        <taxon>Mucoromycotina</taxon>
        <taxon>Mucoromycetes</taxon>
        <taxon>Mucorales</taxon>
        <taxon>Cunninghamellaceae</taxon>
        <taxon>Hesseltinella</taxon>
    </lineage>
</organism>
<evidence type="ECO:0000313" key="3">
    <source>
        <dbReference type="EMBL" id="ORX56388.1"/>
    </source>
</evidence>
<keyword evidence="1" id="KW-0862">Zinc</keyword>
<protein>
    <recommendedName>
        <fullName evidence="2">RING-type domain-containing protein</fullName>
    </recommendedName>
</protein>
<dbReference type="InterPro" id="IPR001841">
    <property type="entry name" value="Znf_RING"/>
</dbReference>
<evidence type="ECO:0000313" key="4">
    <source>
        <dbReference type="Proteomes" id="UP000242146"/>
    </source>
</evidence>
<evidence type="ECO:0000259" key="2">
    <source>
        <dbReference type="PROSITE" id="PS50089"/>
    </source>
</evidence>
<dbReference type="SUPFAM" id="SSF57850">
    <property type="entry name" value="RING/U-box"/>
    <property type="match status" value="1"/>
</dbReference>
<feature type="domain" description="RING-type" evidence="2">
    <location>
        <begin position="224"/>
        <end position="263"/>
    </location>
</feature>
<dbReference type="EMBL" id="MCGT01000010">
    <property type="protein sequence ID" value="ORX56388.1"/>
    <property type="molecule type" value="Genomic_DNA"/>
</dbReference>
<gene>
    <name evidence="3" type="ORF">DM01DRAFT_266689</name>
</gene>
<dbReference type="OrthoDB" id="6270329at2759"/>
<dbReference type="InterPro" id="IPR031824">
    <property type="entry name" value="RNF220_mid"/>
</dbReference>